<dbReference type="SUPFAM" id="SSF46955">
    <property type="entry name" value="Putative DNA-binding domain"/>
    <property type="match status" value="1"/>
</dbReference>
<dbReference type="InterPro" id="IPR000551">
    <property type="entry name" value="MerR-type_HTH_dom"/>
</dbReference>
<evidence type="ECO:0000256" key="4">
    <source>
        <dbReference type="ARBA" id="ARBA00023163"/>
    </source>
</evidence>
<dbReference type="PROSITE" id="PS00552">
    <property type="entry name" value="HTH_MERR_1"/>
    <property type="match status" value="1"/>
</dbReference>
<dbReference type="GO" id="GO:0003677">
    <property type="term" value="F:DNA binding"/>
    <property type="evidence" value="ECO:0007669"/>
    <property type="project" value="UniProtKB-KW"/>
</dbReference>
<dbReference type="EMBL" id="FQVN01000016">
    <property type="protein sequence ID" value="SHG92223.1"/>
    <property type="molecule type" value="Genomic_DNA"/>
</dbReference>
<dbReference type="AlphaFoldDB" id="A0A1M5NTE2"/>
<dbReference type="Pfam" id="PF13411">
    <property type="entry name" value="MerR_1"/>
    <property type="match status" value="1"/>
</dbReference>
<dbReference type="InterPro" id="IPR047057">
    <property type="entry name" value="MerR_fam"/>
</dbReference>
<evidence type="ECO:0000313" key="8">
    <source>
        <dbReference type="Proteomes" id="UP000184501"/>
    </source>
</evidence>
<dbReference type="PRINTS" id="PR00040">
    <property type="entry name" value="HTHMERR"/>
</dbReference>
<dbReference type="Proteomes" id="UP000184501">
    <property type="component" value="Unassembled WGS sequence"/>
</dbReference>
<sequence length="125" mass="14395">MLIGELARRTGVSTRALRHYEENGVLRSFRDANGYRRYPEQAVVRVRNIRHLLEAGMILEDIEPMGDCLDQDLRGQAACHAALEVAERRLAELERRWAALGALRDNLRSRVESLRGEIHRRHEVA</sequence>
<feature type="domain" description="HTH merR-type" evidence="6">
    <location>
        <begin position="1"/>
        <end position="68"/>
    </location>
</feature>
<accession>A0A1M5NTE2</accession>
<proteinExistence type="predicted"/>
<keyword evidence="3" id="KW-0238">DNA-binding</keyword>
<dbReference type="OrthoDB" id="3824912at2"/>
<evidence type="ECO:0000256" key="3">
    <source>
        <dbReference type="ARBA" id="ARBA00023125"/>
    </source>
</evidence>
<dbReference type="InterPro" id="IPR009061">
    <property type="entry name" value="DNA-bd_dom_put_sf"/>
</dbReference>
<reference evidence="7 8" key="1">
    <citation type="submission" date="2016-11" db="EMBL/GenBank/DDBJ databases">
        <authorList>
            <person name="Jaros S."/>
            <person name="Januszkiewicz K."/>
            <person name="Wedrychowicz H."/>
        </authorList>
    </citation>
    <scope>NUCLEOTIDE SEQUENCE [LARGE SCALE GENOMIC DNA]</scope>
    <source>
        <strain evidence="7 8">DSM 44523</strain>
    </source>
</reference>
<dbReference type="RefSeq" id="WP_073489751.1">
    <property type="nucleotide sequence ID" value="NZ_FQVN01000016.1"/>
</dbReference>
<evidence type="ECO:0000259" key="6">
    <source>
        <dbReference type="PROSITE" id="PS50937"/>
    </source>
</evidence>
<keyword evidence="5" id="KW-0175">Coiled coil</keyword>
<keyword evidence="1" id="KW-0678">Repressor</keyword>
<organism evidence="7 8">
    <name type="scientific">Streptoalloteichus hindustanus</name>
    <dbReference type="NCBI Taxonomy" id="2017"/>
    <lineage>
        <taxon>Bacteria</taxon>
        <taxon>Bacillati</taxon>
        <taxon>Actinomycetota</taxon>
        <taxon>Actinomycetes</taxon>
        <taxon>Pseudonocardiales</taxon>
        <taxon>Pseudonocardiaceae</taxon>
        <taxon>Streptoalloteichus</taxon>
    </lineage>
</organism>
<keyword evidence="2" id="KW-0805">Transcription regulation</keyword>
<protein>
    <submittedName>
        <fullName evidence="7">Transcriptional regulator, MerR family</fullName>
    </submittedName>
</protein>
<keyword evidence="4" id="KW-0804">Transcription</keyword>
<gene>
    <name evidence="7" type="ORF">SAMN05444320_11687</name>
</gene>
<dbReference type="GO" id="GO:0003700">
    <property type="term" value="F:DNA-binding transcription factor activity"/>
    <property type="evidence" value="ECO:0007669"/>
    <property type="project" value="InterPro"/>
</dbReference>
<keyword evidence="8" id="KW-1185">Reference proteome</keyword>
<evidence type="ECO:0000256" key="1">
    <source>
        <dbReference type="ARBA" id="ARBA00022491"/>
    </source>
</evidence>
<evidence type="ECO:0000256" key="5">
    <source>
        <dbReference type="SAM" id="Coils"/>
    </source>
</evidence>
<dbReference type="Gene3D" id="1.10.1660.10">
    <property type="match status" value="1"/>
</dbReference>
<dbReference type="PANTHER" id="PTHR30204:SF69">
    <property type="entry name" value="MERR-FAMILY TRANSCRIPTIONAL REGULATOR"/>
    <property type="match status" value="1"/>
</dbReference>
<dbReference type="SMART" id="SM00422">
    <property type="entry name" value="HTH_MERR"/>
    <property type="match status" value="1"/>
</dbReference>
<dbReference type="STRING" id="2017.SAMN05444320_11687"/>
<dbReference type="PROSITE" id="PS50937">
    <property type="entry name" value="HTH_MERR_2"/>
    <property type="match status" value="1"/>
</dbReference>
<feature type="coiled-coil region" evidence="5">
    <location>
        <begin position="76"/>
        <end position="103"/>
    </location>
</feature>
<dbReference type="PANTHER" id="PTHR30204">
    <property type="entry name" value="REDOX-CYCLING DRUG-SENSING TRANSCRIPTIONAL ACTIVATOR SOXR"/>
    <property type="match status" value="1"/>
</dbReference>
<evidence type="ECO:0000313" key="7">
    <source>
        <dbReference type="EMBL" id="SHG92223.1"/>
    </source>
</evidence>
<evidence type="ECO:0000256" key="2">
    <source>
        <dbReference type="ARBA" id="ARBA00023015"/>
    </source>
</evidence>
<name>A0A1M5NTE2_STRHI</name>